<dbReference type="GO" id="GO:0032259">
    <property type="term" value="P:methylation"/>
    <property type="evidence" value="ECO:0007669"/>
    <property type="project" value="UniProtKB-KW"/>
</dbReference>
<dbReference type="Gene3D" id="1.10.8.10">
    <property type="entry name" value="DNA helicase RuvA subunit, C-terminal domain"/>
    <property type="match status" value="1"/>
</dbReference>
<dbReference type="InterPro" id="IPR029063">
    <property type="entry name" value="SAM-dependent_MTases_sf"/>
</dbReference>
<comment type="catalytic activity">
    <reaction evidence="4 5">
        <text>L-glutaminyl-[peptide chain release factor] + S-adenosyl-L-methionine = N(5)-methyl-L-glutaminyl-[peptide chain release factor] + S-adenosyl-L-homocysteine + H(+)</text>
        <dbReference type="Rhea" id="RHEA:42896"/>
        <dbReference type="Rhea" id="RHEA-COMP:10271"/>
        <dbReference type="Rhea" id="RHEA-COMP:10272"/>
        <dbReference type="ChEBI" id="CHEBI:15378"/>
        <dbReference type="ChEBI" id="CHEBI:30011"/>
        <dbReference type="ChEBI" id="CHEBI:57856"/>
        <dbReference type="ChEBI" id="CHEBI:59789"/>
        <dbReference type="ChEBI" id="CHEBI:61891"/>
        <dbReference type="EC" id="2.1.1.297"/>
    </reaction>
</comment>
<evidence type="ECO:0000256" key="3">
    <source>
        <dbReference type="ARBA" id="ARBA00022691"/>
    </source>
</evidence>
<dbReference type="AlphaFoldDB" id="A0A1G9TYE4"/>
<dbReference type="PANTHER" id="PTHR18895:SF74">
    <property type="entry name" value="MTRF1L RELEASE FACTOR GLUTAMINE METHYLTRANSFERASE"/>
    <property type="match status" value="1"/>
</dbReference>
<protein>
    <recommendedName>
        <fullName evidence="5">Release factor glutamine methyltransferase</fullName>
        <shortName evidence="5">RF MTase</shortName>
        <ecNumber evidence="5">2.1.1.297</ecNumber>
    </recommendedName>
    <alternativeName>
        <fullName evidence="5">N5-glutamine methyltransferase PrmC</fullName>
    </alternativeName>
    <alternativeName>
        <fullName evidence="5">Protein-(glutamine-N5) MTase PrmC</fullName>
    </alternativeName>
    <alternativeName>
        <fullName evidence="5">Protein-glutamine N-methyltransferase PrmC</fullName>
    </alternativeName>
</protein>
<dbReference type="SUPFAM" id="SSF53335">
    <property type="entry name" value="S-adenosyl-L-methionine-dependent methyltransferases"/>
    <property type="match status" value="1"/>
</dbReference>
<dbReference type="InterPro" id="IPR019874">
    <property type="entry name" value="RF_methyltr_PrmC"/>
</dbReference>
<organism evidence="8 9">
    <name type="scientific">Sediminibacillus halophilus</name>
    <dbReference type="NCBI Taxonomy" id="482461"/>
    <lineage>
        <taxon>Bacteria</taxon>
        <taxon>Bacillati</taxon>
        <taxon>Bacillota</taxon>
        <taxon>Bacilli</taxon>
        <taxon>Bacillales</taxon>
        <taxon>Bacillaceae</taxon>
        <taxon>Sediminibacillus</taxon>
    </lineage>
</organism>
<feature type="binding site" evidence="5">
    <location>
        <begin position="196"/>
        <end position="199"/>
    </location>
    <ligand>
        <name>substrate</name>
    </ligand>
</feature>
<dbReference type="InterPro" id="IPR002052">
    <property type="entry name" value="DNA_methylase_N6_adenine_CS"/>
</dbReference>
<feature type="binding site" evidence="5">
    <location>
        <position position="152"/>
    </location>
    <ligand>
        <name>S-adenosyl-L-methionine</name>
        <dbReference type="ChEBI" id="CHEBI:59789"/>
    </ligand>
</feature>
<comment type="function">
    <text evidence="5">Methylates the class 1 translation termination release factors RF1/PrfA and RF2/PrfB on the glutamine residue of the universally conserved GGQ motif.</text>
</comment>
<accession>A0A1G9TYE4</accession>
<feature type="domain" description="Release factor glutamine methyltransferase N-terminal" evidence="7">
    <location>
        <begin position="13"/>
        <end position="82"/>
    </location>
</feature>
<evidence type="ECO:0000259" key="7">
    <source>
        <dbReference type="Pfam" id="PF17827"/>
    </source>
</evidence>
<dbReference type="Proteomes" id="UP000182347">
    <property type="component" value="Unassembled WGS sequence"/>
</dbReference>
<evidence type="ECO:0000256" key="1">
    <source>
        <dbReference type="ARBA" id="ARBA00022603"/>
    </source>
</evidence>
<keyword evidence="2 5" id="KW-0808">Transferase</keyword>
<dbReference type="Pfam" id="PF17827">
    <property type="entry name" value="PrmC_N"/>
    <property type="match status" value="1"/>
</dbReference>
<evidence type="ECO:0000256" key="2">
    <source>
        <dbReference type="ARBA" id="ARBA00022679"/>
    </source>
</evidence>
<name>A0A1G9TYE4_9BACI</name>
<dbReference type="HAMAP" id="MF_02126">
    <property type="entry name" value="RF_methyltr_PrmC"/>
    <property type="match status" value="1"/>
</dbReference>
<proteinExistence type="inferred from homology"/>
<evidence type="ECO:0000256" key="5">
    <source>
        <dbReference type="HAMAP-Rule" id="MF_02126"/>
    </source>
</evidence>
<feature type="domain" description="Methyltransferase small" evidence="6">
    <location>
        <begin position="121"/>
        <end position="205"/>
    </location>
</feature>
<dbReference type="InterPro" id="IPR004556">
    <property type="entry name" value="HemK-like"/>
</dbReference>
<feature type="binding site" evidence="5">
    <location>
        <begin position="129"/>
        <end position="133"/>
    </location>
    <ligand>
        <name>S-adenosyl-L-methionine</name>
        <dbReference type="ChEBI" id="CHEBI:59789"/>
    </ligand>
</feature>
<evidence type="ECO:0000313" key="8">
    <source>
        <dbReference type="EMBL" id="SDM52737.1"/>
    </source>
</evidence>
<feature type="binding site" evidence="5">
    <location>
        <position position="196"/>
    </location>
    <ligand>
        <name>S-adenosyl-L-methionine</name>
        <dbReference type="ChEBI" id="CHEBI:59789"/>
    </ligand>
</feature>
<keyword evidence="1 5" id="KW-0489">Methyltransferase</keyword>
<dbReference type="Gene3D" id="3.40.50.150">
    <property type="entry name" value="Vaccinia Virus protein VP39"/>
    <property type="match status" value="1"/>
</dbReference>
<evidence type="ECO:0000313" key="9">
    <source>
        <dbReference type="Proteomes" id="UP000182347"/>
    </source>
</evidence>
<dbReference type="EC" id="2.1.1.297" evidence="5"/>
<dbReference type="InterPro" id="IPR050320">
    <property type="entry name" value="N5-glutamine_MTase"/>
</dbReference>
<dbReference type="CDD" id="cd02440">
    <property type="entry name" value="AdoMet_MTases"/>
    <property type="match status" value="1"/>
</dbReference>
<evidence type="ECO:0000259" key="6">
    <source>
        <dbReference type="Pfam" id="PF05175"/>
    </source>
</evidence>
<dbReference type="GO" id="GO:0003676">
    <property type="term" value="F:nucleic acid binding"/>
    <property type="evidence" value="ECO:0007669"/>
    <property type="project" value="InterPro"/>
</dbReference>
<reference evidence="9" key="1">
    <citation type="submission" date="2016-10" db="EMBL/GenBank/DDBJ databases">
        <authorList>
            <person name="Varghese N."/>
            <person name="Submissions S."/>
        </authorList>
    </citation>
    <scope>NUCLEOTIDE SEQUENCE [LARGE SCALE GENOMIC DNA]</scope>
    <source>
        <strain evidence="9">CGMCC 1.6199</strain>
    </source>
</reference>
<keyword evidence="9" id="KW-1185">Reference proteome</keyword>
<dbReference type="NCBIfam" id="TIGR00536">
    <property type="entry name" value="hemK_fam"/>
    <property type="match status" value="1"/>
</dbReference>
<dbReference type="PROSITE" id="PS00092">
    <property type="entry name" value="N6_MTASE"/>
    <property type="match status" value="1"/>
</dbReference>
<comment type="similarity">
    <text evidence="5">Belongs to the protein N5-glutamine methyltransferase family. PrmC subfamily.</text>
</comment>
<keyword evidence="3 5" id="KW-0949">S-adenosyl-L-methionine</keyword>
<feature type="binding site" evidence="5">
    <location>
        <position position="179"/>
    </location>
    <ligand>
        <name>S-adenosyl-L-methionine</name>
        <dbReference type="ChEBI" id="CHEBI:59789"/>
    </ligand>
</feature>
<dbReference type="STRING" id="482461.SAMN05216244_2788"/>
<sequence>MNDMTAQRRTINEALRWASLFLQEHDREPRVAEILLQYHTGLERAGFLAAQRELLPKETDDQFIADVEAHGETGIPVQHLTGTEAFYARDFLVNKHVLIPRPETEELVLGVLEYARELGEESVRLVDVGTGSGVIAITLKLEKPSWEVAATDISEQALQVAKQNADRLGAEIDFQQGDFLQSVVELQGQVDIIVSNPPYIAHQEKASLNETVKNFDPALALFAEKEGLAAYYKIIDQACYLLASPGLIAFEIGHQQGEQVAELIRSRFSGASIEVRKDINGKDRMVFAKISE</sequence>
<dbReference type="InterPro" id="IPR040758">
    <property type="entry name" value="PrmC_N"/>
</dbReference>
<evidence type="ECO:0000256" key="4">
    <source>
        <dbReference type="ARBA" id="ARBA00048391"/>
    </source>
</evidence>
<dbReference type="InterPro" id="IPR007848">
    <property type="entry name" value="Small_mtfrase_dom"/>
</dbReference>
<dbReference type="Pfam" id="PF05175">
    <property type="entry name" value="MTS"/>
    <property type="match status" value="1"/>
</dbReference>
<dbReference type="NCBIfam" id="TIGR03534">
    <property type="entry name" value="RF_mod_PrmC"/>
    <property type="match status" value="1"/>
</dbReference>
<dbReference type="PANTHER" id="PTHR18895">
    <property type="entry name" value="HEMK METHYLTRANSFERASE"/>
    <property type="match status" value="1"/>
</dbReference>
<gene>
    <name evidence="5" type="primary">prmC</name>
    <name evidence="8" type="ORF">SAMN05216244_2788</name>
</gene>
<dbReference type="EMBL" id="FNHF01000003">
    <property type="protein sequence ID" value="SDM52737.1"/>
    <property type="molecule type" value="Genomic_DNA"/>
</dbReference>
<dbReference type="GO" id="GO:0102559">
    <property type="term" value="F:peptide chain release factor N(5)-glutamine methyltransferase activity"/>
    <property type="evidence" value="ECO:0007669"/>
    <property type="project" value="UniProtKB-EC"/>
</dbReference>